<feature type="compositionally biased region" description="Acidic residues" evidence="1">
    <location>
        <begin position="69"/>
        <end position="78"/>
    </location>
</feature>
<sequence>MSAEQNPRNRGDGGPIPNGEIDGLDKIGVVEEGSGDEEDPGGVAAGEGEVVGGDGDGHVVGVVVRAGAADEDLDEADESEVKKEAEEEGDEERAEVRGRGEEEGEGEGEDEAEVGGVLEEEEEGVWEERFGESVEVEGQSTVEVYKAAEERRRGGGGGGCGDCGFGR</sequence>
<feature type="region of interest" description="Disordered" evidence="1">
    <location>
        <begin position="1"/>
        <end position="137"/>
    </location>
</feature>
<gene>
    <name evidence="2" type="ORF">TIFTF001_003812</name>
</gene>
<reference evidence="2" key="1">
    <citation type="submission" date="2023-07" db="EMBL/GenBank/DDBJ databases">
        <title>draft genome sequence of fig (Ficus carica).</title>
        <authorList>
            <person name="Takahashi T."/>
            <person name="Nishimura K."/>
        </authorList>
    </citation>
    <scope>NUCLEOTIDE SEQUENCE</scope>
</reference>
<accession>A0AA87ZF77</accession>
<feature type="compositionally biased region" description="Gly residues" evidence="1">
    <location>
        <begin position="43"/>
        <end position="54"/>
    </location>
</feature>
<protein>
    <submittedName>
        <fullName evidence="2">Uncharacterized protein</fullName>
    </submittedName>
</protein>
<name>A0AA87ZF77_FICCA</name>
<dbReference type="Proteomes" id="UP001187192">
    <property type="component" value="Unassembled WGS sequence"/>
</dbReference>
<proteinExistence type="predicted"/>
<organism evidence="2 3">
    <name type="scientific">Ficus carica</name>
    <name type="common">Common fig</name>
    <dbReference type="NCBI Taxonomy" id="3494"/>
    <lineage>
        <taxon>Eukaryota</taxon>
        <taxon>Viridiplantae</taxon>
        <taxon>Streptophyta</taxon>
        <taxon>Embryophyta</taxon>
        <taxon>Tracheophyta</taxon>
        <taxon>Spermatophyta</taxon>
        <taxon>Magnoliopsida</taxon>
        <taxon>eudicotyledons</taxon>
        <taxon>Gunneridae</taxon>
        <taxon>Pentapetalae</taxon>
        <taxon>rosids</taxon>
        <taxon>fabids</taxon>
        <taxon>Rosales</taxon>
        <taxon>Moraceae</taxon>
        <taxon>Ficeae</taxon>
        <taxon>Ficus</taxon>
    </lineage>
</organism>
<keyword evidence="3" id="KW-1185">Reference proteome</keyword>
<comment type="caution">
    <text evidence="2">The sequence shown here is derived from an EMBL/GenBank/DDBJ whole genome shotgun (WGS) entry which is preliminary data.</text>
</comment>
<dbReference type="EMBL" id="BTGU01000003">
    <property type="protein sequence ID" value="GMN32717.1"/>
    <property type="molecule type" value="Genomic_DNA"/>
</dbReference>
<dbReference type="AlphaFoldDB" id="A0AA87ZF77"/>
<evidence type="ECO:0000256" key="1">
    <source>
        <dbReference type="SAM" id="MobiDB-lite"/>
    </source>
</evidence>
<evidence type="ECO:0000313" key="3">
    <source>
        <dbReference type="Proteomes" id="UP001187192"/>
    </source>
</evidence>
<feature type="compositionally biased region" description="Acidic residues" evidence="1">
    <location>
        <begin position="102"/>
        <end position="125"/>
    </location>
</feature>
<evidence type="ECO:0000313" key="2">
    <source>
        <dbReference type="EMBL" id="GMN32717.1"/>
    </source>
</evidence>